<dbReference type="Proteomes" id="UP000094578">
    <property type="component" value="Unassembled WGS sequence"/>
</dbReference>
<evidence type="ECO:0008006" key="3">
    <source>
        <dbReference type="Google" id="ProtNLM"/>
    </source>
</evidence>
<sequence>MLYTELKTNQGIHGLTGQAQDGLCTLRWLWPRDAEAVYIEKVTQMSAVGEEEYSQSDQPDSAPASLRLYTKEEYKANNGSYTERVDHFGRMTYTVYLTYEEQGETVLVRQPDGQNTIELSAGKAKIYYSIKQQGTWFGKRKTVRIEVHAEVPIPKEVLCYVKKEGGYATNKDDGIIYPFAAPFQAGRNELPAIEVGKNEYVRLFFTDGRTYGQMYELILE</sequence>
<organism evidence="1 2">
    <name type="scientific">Paenibacillus nuruki</name>
    <dbReference type="NCBI Taxonomy" id="1886670"/>
    <lineage>
        <taxon>Bacteria</taxon>
        <taxon>Bacillati</taxon>
        <taxon>Bacillota</taxon>
        <taxon>Bacilli</taxon>
        <taxon>Bacillales</taxon>
        <taxon>Paenibacillaceae</taxon>
        <taxon>Paenibacillus</taxon>
    </lineage>
</organism>
<dbReference type="RefSeq" id="WP_069329622.1">
    <property type="nucleotide sequence ID" value="NZ_MDER01000086.1"/>
</dbReference>
<dbReference type="PATRIC" id="fig|1886670.3.peg.4348"/>
<name>A0A1E3KY66_9BACL</name>
<dbReference type="EMBL" id="MDER01000086">
    <property type="protein sequence ID" value="ODP26477.1"/>
    <property type="molecule type" value="Genomic_DNA"/>
</dbReference>
<evidence type="ECO:0000313" key="2">
    <source>
        <dbReference type="Proteomes" id="UP000094578"/>
    </source>
</evidence>
<dbReference type="STRING" id="1886670.PTI45_04317"/>
<reference evidence="1 2" key="1">
    <citation type="submission" date="2016-08" db="EMBL/GenBank/DDBJ databases">
        <title>Genome sequencing of Paenibacillus sp. TI45-13ar, isolated from Korean traditional nuruk.</title>
        <authorList>
            <person name="Kim S.-J."/>
        </authorList>
    </citation>
    <scope>NUCLEOTIDE SEQUENCE [LARGE SCALE GENOMIC DNA]</scope>
    <source>
        <strain evidence="1 2">TI45-13ar</strain>
    </source>
</reference>
<accession>A0A1E3KY66</accession>
<comment type="caution">
    <text evidence="1">The sequence shown here is derived from an EMBL/GenBank/DDBJ whole genome shotgun (WGS) entry which is preliminary data.</text>
</comment>
<keyword evidence="2" id="KW-1185">Reference proteome</keyword>
<gene>
    <name evidence="1" type="ORF">PTI45_04317</name>
</gene>
<protein>
    <recommendedName>
        <fullName evidence="3">Beta-mannanase</fullName>
    </recommendedName>
</protein>
<proteinExistence type="predicted"/>
<evidence type="ECO:0000313" key="1">
    <source>
        <dbReference type="EMBL" id="ODP26477.1"/>
    </source>
</evidence>
<dbReference type="AlphaFoldDB" id="A0A1E3KY66"/>